<name>A0A3M9MZ24_9BACT</name>
<evidence type="ECO:0000256" key="1">
    <source>
        <dbReference type="ARBA" id="ARBA00001286"/>
    </source>
</evidence>
<dbReference type="SMART" id="SM00342">
    <property type="entry name" value="HTH_ARAC"/>
    <property type="match status" value="1"/>
</dbReference>
<evidence type="ECO:0000256" key="6">
    <source>
        <dbReference type="ARBA" id="ARBA00022763"/>
    </source>
</evidence>
<dbReference type="NCBIfam" id="TIGR00589">
    <property type="entry name" value="ogt"/>
    <property type="match status" value="1"/>
</dbReference>
<dbReference type="AlphaFoldDB" id="A0A3M9MZ24"/>
<evidence type="ECO:0000256" key="2">
    <source>
        <dbReference type="ARBA" id="ARBA00008711"/>
    </source>
</evidence>
<evidence type="ECO:0000256" key="7">
    <source>
        <dbReference type="ARBA" id="ARBA00023015"/>
    </source>
</evidence>
<comment type="catalytic activity">
    <reaction evidence="10">
        <text>a 6-O-methyl-2'-deoxyguanosine in DNA + L-cysteinyl-[protein] = S-methyl-L-cysteinyl-[protein] + a 2'-deoxyguanosine in DNA</text>
        <dbReference type="Rhea" id="RHEA:24000"/>
        <dbReference type="Rhea" id="RHEA-COMP:10131"/>
        <dbReference type="Rhea" id="RHEA-COMP:10132"/>
        <dbReference type="Rhea" id="RHEA-COMP:11367"/>
        <dbReference type="Rhea" id="RHEA-COMP:11368"/>
        <dbReference type="ChEBI" id="CHEBI:29950"/>
        <dbReference type="ChEBI" id="CHEBI:82612"/>
        <dbReference type="ChEBI" id="CHEBI:85445"/>
        <dbReference type="ChEBI" id="CHEBI:85448"/>
        <dbReference type="EC" id="2.1.1.63"/>
    </reaction>
</comment>
<dbReference type="Pfam" id="PF12833">
    <property type="entry name" value="HTH_18"/>
    <property type="match status" value="1"/>
</dbReference>
<dbReference type="SUPFAM" id="SSF53155">
    <property type="entry name" value="Methylated DNA-protein cysteine methyltransferase domain"/>
    <property type="match status" value="1"/>
</dbReference>
<dbReference type="PANTHER" id="PTHR10815:SF13">
    <property type="entry name" value="METHYLATED-DNA--PROTEIN-CYSTEINE METHYLTRANSFERASE"/>
    <property type="match status" value="1"/>
</dbReference>
<dbReference type="InterPro" id="IPR001497">
    <property type="entry name" value="MethylDNA_cys_MeTrfase_AS"/>
</dbReference>
<dbReference type="InterPro" id="IPR009057">
    <property type="entry name" value="Homeodomain-like_sf"/>
</dbReference>
<dbReference type="PROSITE" id="PS00374">
    <property type="entry name" value="MGMT"/>
    <property type="match status" value="1"/>
</dbReference>
<dbReference type="GO" id="GO:0003700">
    <property type="term" value="F:DNA-binding transcription factor activity"/>
    <property type="evidence" value="ECO:0007669"/>
    <property type="project" value="InterPro"/>
</dbReference>
<dbReference type="RefSeq" id="WP_123133211.1">
    <property type="nucleotide sequence ID" value="NZ_RJJE01000009.1"/>
</dbReference>
<evidence type="ECO:0000256" key="9">
    <source>
        <dbReference type="ARBA" id="ARBA00023204"/>
    </source>
</evidence>
<accession>A0A3M9MZ24</accession>
<dbReference type="Pfam" id="PF01035">
    <property type="entry name" value="DNA_binding_1"/>
    <property type="match status" value="1"/>
</dbReference>
<keyword evidence="7" id="KW-0805">Transcription regulation</keyword>
<gene>
    <name evidence="12" type="ORF">EFA69_11550</name>
</gene>
<dbReference type="FunFam" id="1.10.10.10:FF:000214">
    <property type="entry name" value="Methylated-DNA--protein-cysteine methyltransferase"/>
    <property type="match status" value="1"/>
</dbReference>
<dbReference type="GO" id="GO:0003908">
    <property type="term" value="F:methylated-DNA-[protein]-cysteine S-methyltransferase activity"/>
    <property type="evidence" value="ECO:0007669"/>
    <property type="project" value="UniProtKB-EC"/>
</dbReference>
<dbReference type="GO" id="GO:0032259">
    <property type="term" value="P:methylation"/>
    <property type="evidence" value="ECO:0007669"/>
    <property type="project" value="UniProtKB-KW"/>
</dbReference>
<dbReference type="PROSITE" id="PS01124">
    <property type="entry name" value="HTH_ARAC_FAMILY_2"/>
    <property type="match status" value="1"/>
</dbReference>
<keyword evidence="13" id="KW-1185">Reference proteome</keyword>
<dbReference type="SUPFAM" id="SSF46689">
    <property type="entry name" value="Homeodomain-like"/>
    <property type="match status" value="2"/>
</dbReference>
<keyword evidence="9" id="KW-0234">DNA repair</keyword>
<dbReference type="EMBL" id="RJJE01000009">
    <property type="protein sequence ID" value="RNI30133.1"/>
    <property type="molecule type" value="Genomic_DNA"/>
</dbReference>
<evidence type="ECO:0000256" key="8">
    <source>
        <dbReference type="ARBA" id="ARBA00023163"/>
    </source>
</evidence>
<comment type="caution">
    <text evidence="12">The sequence shown here is derived from an EMBL/GenBank/DDBJ whole genome shotgun (WGS) entry which is preliminary data.</text>
</comment>
<evidence type="ECO:0000256" key="5">
    <source>
        <dbReference type="ARBA" id="ARBA00022679"/>
    </source>
</evidence>
<proteinExistence type="inferred from homology"/>
<dbReference type="PANTHER" id="PTHR10815">
    <property type="entry name" value="METHYLATED-DNA--PROTEIN-CYSTEINE METHYLTRANSFERASE"/>
    <property type="match status" value="1"/>
</dbReference>
<dbReference type="InterPro" id="IPR036217">
    <property type="entry name" value="MethylDNA_cys_MeTrfase_DNAb"/>
</dbReference>
<evidence type="ECO:0000256" key="10">
    <source>
        <dbReference type="ARBA" id="ARBA00049348"/>
    </source>
</evidence>
<reference evidence="12 13" key="1">
    <citation type="submission" date="2018-11" db="EMBL/GenBank/DDBJ databases">
        <title>Rufibacter latericius sp. nov., isolated from water in Baiyang Lake.</title>
        <authorList>
            <person name="Yang Y."/>
        </authorList>
    </citation>
    <scope>NUCLEOTIDE SEQUENCE [LARGE SCALE GENOMIC DNA]</scope>
    <source>
        <strain evidence="12 13">MCC P1</strain>
    </source>
</reference>
<feature type="domain" description="HTH araC/xylS-type" evidence="11">
    <location>
        <begin position="13"/>
        <end position="111"/>
    </location>
</feature>
<evidence type="ECO:0000256" key="3">
    <source>
        <dbReference type="ARBA" id="ARBA00011918"/>
    </source>
</evidence>
<protein>
    <recommendedName>
        <fullName evidence="3">methylated-DNA--[protein]-cysteine S-methyltransferase</fullName>
        <ecNumber evidence="3">2.1.1.63</ecNumber>
    </recommendedName>
</protein>
<dbReference type="GO" id="GO:0043565">
    <property type="term" value="F:sequence-specific DNA binding"/>
    <property type="evidence" value="ECO:0007669"/>
    <property type="project" value="InterPro"/>
</dbReference>
<keyword evidence="5 12" id="KW-0808">Transferase</keyword>
<dbReference type="SUPFAM" id="SSF46767">
    <property type="entry name" value="Methylated DNA-protein cysteine methyltransferase, C-terminal domain"/>
    <property type="match status" value="1"/>
</dbReference>
<dbReference type="InterPro" id="IPR018060">
    <property type="entry name" value="HTH_AraC"/>
</dbReference>
<evidence type="ECO:0000259" key="11">
    <source>
        <dbReference type="PROSITE" id="PS01124"/>
    </source>
</evidence>
<dbReference type="Gene3D" id="3.30.160.70">
    <property type="entry name" value="Methylated DNA-protein cysteine methyltransferase domain"/>
    <property type="match status" value="1"/>
</dbReference>
<dbReference type="GO" id="GO:0006281">
    <property type="term" value="P:DNA repair"/>
    <property type="evidence" value="ECO:0007669"/>
    <property type="project" value="UniProtKB-KW"/>
</dbReference>
<dbReference type="InterPro" id="IPR036631">
    <property type="entry name" value="MGMT_N_sf"/>
</dbReference>
<organism evidence="12 13">
    <name type="scientific">Rufibacter immobilis</name>
    <dbReference type="NCBI Taxonomy" id="1348778"/>
    <lineage>
        <taxon>Bacteria</taxon>
        <taxon>Pseudomonadati</taxon>
        <taxon>Bacteroidota</taxon>
        <taxon>Cytophagia</taxon>
        <taxon>Cytophagales</taxon>
        <taxon>Hymenobacteraceae</taxon>
        <taxon>Rufibacter</taxon>
    </lineage>
</organism>
<evidence type="ECO:0000313" key="12">
    <source>
        <dbReference type="EMBL" id="RNI30133.1"/>
    </source>
</evidence>
<keyword evidence="8" id="KW-0804">Transcription</keyword>
<evidence type="ECO:0000256" key="4">
    <source>
        <dbReference type="ARBA" id="ARBA00022603"/>
    </source>
</evidence>
<dbReference type="InterPro" id="IPR036388">
    <property type="entry name" value="WH-like_DNA-bd_sf"/>
</dbReference>
<sequence length="282" mass="31374">MTEQAQLNYHRIAEAIGHIRQNFRQQPSLEELAEKVHMSPFHFQRLFTEWAGVSPKKFLQYVSLAHAKQVLKAREATLFDAAAETGLSGTSRLHDLFMKMEGMTPGEFKNGGEHLRINYSFGQSLFGQILVASTPKGICYMAFAEEEETALAVLQQQFPRAQFSAAADAFQQDALQIFTHDWSQLPQIKLHLKGTEFQLKVWEALLKIPMGNLSTYGSIARQINHAKASRAVGTAIGSNPVAFLIPCHRVIQSSGVFGGYMWGPDRKTAIIGWEAAKANALP</sequence>
<comment type="catalytic activity">
    <reaction evidence="1">
        <text>a 4-O-methyl-thymidine in DNA + L-cysteinyl-[protein] = a thymidine in DNA + S-methyl-L-cysteinyl-[protein]</text>
        <dbReference type="Rhea" id="RHEA:53428"/>
        <dbReference type="Rhea" id="RHEA-COMP:10131"/>
        <dbReference type="Rhea" id="RHEA-COMP:10132"/>
        <dbReference type="Rhea" id="RHEA-COMP:13555"/>
        <dbReference type="Rhea" id="RHEA-COMP:13556"/>
        <dbReference type="ChEBI" id="CHEBI:29950"/>
        <dbReference type="ChEBI" id="CHEBI:82612"/>
        <dbReference type="ChEBI" id="CHEBI:137386"/>
        <dbReference type="ChEBI" id="CHEBI:137387"/>
        <dbReference type="EC" id="2.1.1.63"/>
    </reaction>
</comment>
<dbReference type="Proteomes" id="UP000271010">
    <property type="component" value="Unassembled WGS sequence"/>
</dbReference>
<evidence type="ECO:0000313" key="13">
    <source>
        <dbReference type="Proteomes" id="UP000271010"/>
    </source>
</evidence>
<dbReference type="CDD" id="cd06445">
    <property type="entry name" value="ATase"/>
    <property type="match status" value="1"/>
</dbReference>
<comment type="similarity">
    <text evidence="2">Belongs to the MGMT family.</text>
</comment>
<keyword evidence="4 12" id="KW-0489">Methyltransferase</keyword>
<keyword evidence="6" id="KW-0227">DNA damage</keyword>
<dbReference type="OrthoDB" id="9802228at2"/>
<dbReference type="InterPro" id="IPR014048">
    <property type="entry name" value="MethylDNA_cys_MeTrfase_DNA-bd"/>
</dbReference>
<dbReference type="EC" id="2.1.1.63" evidence="3"/>
<dbReference type="Gene3D" id="1.10.10.60">
    <property type="entry name" value="Homeodomain-like"/>
    <property type="match status" value="1"/>
</dbReference>
<dbReference type="Gene3D" id="1.10.10.10">
    <property type="entry name" value="Winged helix-like DNA-binding domain superfamily/Winged helix DNA-binding domain"/>
    <property type="match status" value="1"/>
</dbReference>